<dbReference type="InterPro" id="IPR050679">
    <property type="entry name" value="Bact_HTH_transcr_reg"/>
</dbReference>
<proteinExistence type="predicted"/>
<dbReference type="InterPro" id="IPR036390">
    <property type="entry name" value="WH_DNA-bd_sf"/>
</dbReference>
<dbReference type="Pfam" id="PF00392">
    <property type="entry name" value="GntR"/>
    <property type="match status" value="1"/>
</dbReference>
<dbReference type="InterPro" id="IPR000524">
    <property type="entry name" value="Tscrpt_reg_HTH_GntR"/>
</dbReference>
<dbReference type="RefSeq" id="WP_344659147.1">
    <property type="nucleotide sequence ID" value="NZ_BAAAQM010000026.1"/>
</dbReference>
<dbReference type="SMART" id="SM00866">
    <property type="entry name" value="UTRA"/>
    <property type="match status" value="1"/>
</dbReference>
<keyword evidence="1" id="KW-0805">Transcription regulation</keyword>
<evidence type="ECO:0000256" key="2">
    <source>
        <dbReference type="ARBA" id="ARBA00023125"/>
    </source>
</evidence>
<gene>
    <name evidence="5" type="ORF">GCM10009838_45970</name>
</gene>
<evidence type="ECO:0000256" key="3">
    <source>
        <dbReference type="ARBA" id="ARBA00023163"/>
    </source>
</evidence>
<dbReference type="InterPro" id="IPR011663">
    <property type="entry name" value="UTRA"/>
</dbReference>
<dbReference type="PANTHER" id="PTHR44846:SF1">
    <property type="entry name" value="MANNOSYL-D-GLYCERATE TRANSPORT_METABOLISM SYSTEM REPRESSOR MNGR-RELATED"/>
    <property type="match status" value="1"/>
</dbReference>
<protein>
    <submittedName>
        <fullName evidence="5">GntR family transcriptional regulator</fullName>
    </submittedName>
</protein>
<dbReference type="Gene3D" id="3.40.1410.10">
    <property type="entry name" value="Chorismate lyase-like"/>
    <property type="match status" value="1"/>
</dbReference>
<dbReference type="Pfam" id="PF07702">
    <property type="entry name" value="UTRA"/>
    <property type="match status" value="1"/>
</dbReference>
<comment type="caution">
    <text evidence="5">The sequence shown here is derived from an EMBL/GenBank/DDBJ whole genome shotgun (WGS) entry which is preliminary data.</text>
</comment>
<keyword evidence="6" id="KW-1185">Reference proteome</keyword>
<dbReference type="PANTHER" id="PTHR44846">
    <property type="entry name" value="MANNOSYL-D-GLYCERATE TRANSPORT/METABOLISM SYSTEM REPRESSOR MNGR-RELATED"/>
    <property type="match status" value="1"/>
</dbReference>
<dbReference type="SUPFAM" id="SSF46785">
    <property type="entry name" value="Winged helix' DNA-binding domain"/>
    <property type="match status" value="1"/>
</dbReference>
<feature type="domain" description="HTH gntR-type" evidence="4">
    <location>
        <begin position="14"/>
        <end position="81"/>
    </location>
</feature>
<dbReference type="SMART" id="SM00345">
    <property type="entry name" value="HTH_GNTR"/>
    <property type="match status" value="1"/>
</dbReference>
<dbReference type="CDD" id="cd07377">
    <property type="entry name" value="WHTH_GntR"/>
    <property type="match status" value="1"/>
</dbReference>
<keyword evidence="3" id="KW-0804">Transcription</keyword>
<keyword evidence="2" id="KW-0238">DNA-binding</keyword>
<sequence length="252" mass="27717">MSDEAPGIDPTSSVPKHLQLKDLLGRMIAEGLGPGSPIPSERDLAEQYGLSRMTVRQAINALVADGRLERRLGRGTFVAQPKMDVQIRLVGFTEDMRRRGMTASSRTLSFERIHASSALAAHLEVESGEPVVRLVRLRYADGIPMAIERTHLPERLVPGLVEAGAPESLYRYLAEEYGIVLTWGEQSIEAATTAAEDAPLLGIRSDGVVLVMARRSFAEDVQVEYATSAYRADRYQLWVPLAQAARPIVRNP</sequence>
<dbReference type="EMBL" id="BAAAQM010000026">
    <property type="protein sequence ID" value="GAA1979715.1"/>
    <property type="molecule type" value="Genomic_DNA"/>
</dbReference>
<organism evidence="5 6">
    <name type="scientific">Catenulispora subtropica</name>
    <dbReference type="NCBI Taxonomy" id="450798"/>
    <lineage>
        <taxon>Bacteria</taxon>
        <taxon>Bacillati</taxon>
        <taxon>Actinomycetota</taxon>
        <taxon>Actinomycetes</taxon>
        <taxon>Catenulisporales</taxon>
        <taxon>Catenulisporaceae</taxon>
        <taxon>Catenulispora</taxon>
    </lineage>
</organism>
<evidence type="ECO:0000259" key="4">
    <source>
        <dbReference type="PROSITE" id="PS50949"/>
    </source>
</evidence>
<dbReference type="PRINTS" id="PR00035">
    <property type="entry name" value="HTHGNTR"/>
</dbReference>
<dbReference type="PROSITE" id="PS50949">
    <property type="entry name" value="HTH_GNTR"/>
    <property type="match status" value="1"/>
</dbReference>
<evidence type="ECO:0000256" key="1">
    <source>
        <dbReference type="ARBA" id="ARBA00023015"/>
    </source>
</evidence>
<dbReference type="Gene3D" id="1.10.10.10">
    <property type="entry name" value="Winged helix-like DNA-binding domain superfamily/Winged helix DNA-binding domain"/>
    <property type="match status" value="1"/>
</dbReference>
<dbReference type="Proteomes" id="UP001499854">
    <property type="component" value="Unassembled WGS sequence"/>
</dbReference>
<name>A0ABN2S3B9_9ACTN</name>
<accession>A0ABN2S3B9</accession>
<reference evidence="5 6" key="1">
    <citation type="journal article" date="2019" name="Int. J. Syst. Evol. Microbiol.">
        <title>The Global Catalogue of Microorganisms (GCM) 10K type strain sequencing project: providing services to taxonomists for standard genome sequencing and annotation.</title>
        <authorList>
            <consortium name="The Broad Institute Genomics Platform"/>
            <consortium name="The Broad Institute Genome Sequencing Center for Infectious Disease"/>
            <person name="Wu L."/>
            <person name="Ma J."/>
        </authorList>
    </citation>
    <scope>NUCLEOTIDE SEQUENCE [LARGE SCALE GENOMIC DNA]</scope>
    <source>
        <strain evidence="5 6">JCM 16013</strain>
    </source>
</reference>
<dbReference type="InterPro" id="IPR036388">
    <property type="entry name" value="WH-like_DNA-bd_sf"/>
</dbReference>
<dbReference type="InterPro" id="IPR028978">
    <property type="entry name" value="Chorismate_lyase_/UTRA_dom_sf"/>
</dbReference>
<dbReference type="SUPFAM" id="SSF64288">
    <property type="entry name" value="Chorismate lyase-like"/>
    <property type="match status" value="1"/>
</dbReference>
<evidence type="ECO:0000313" key="5">
    <source>
        <dbReference type="EMBL" id="GAA1979715.1"/>
    </source>
</evidence>
<evidence type="ECO:0000313" key="6">
    <source>
        <dbReference type="Proteomes" id="UP001499854"/>
    </source>
</evidence>